<dbReference type="InterPro" id="IPR039279">
    <property type="entry name" value="QRT3-like"/>
</dbReference>
<feature type="chain" id="PRO_5013297283" description="Rhamnogalacturonase A/B/Epimerase-like pectate lyase domain-containing protein" evidence="1">
    <location>
        <begin position="21"/>
        <end position="782"/>
    </location>
</feature>
<dbReference type="Proteomes" id="UP000191408">
    <property type="component" value="Unassembled WGS sequence"/>
</dbReference>
<evidence type="ECO:0000313" key="4">
    <source>
        <dbReference type="Proteomes" id="UP000191408"/>
    </source>
</evidence>
<dbReference type="Gene3D" id="2.160.20.10">
    <property type="entry name" value="Single-stranded right-handed beta-helix, Pectin lyase-like"/>
    <property type="match status" value="2"/>
</dbReference>
<dbReference type="InterPro" id="IPR012334">
    <property type="entry name" value="Pectin_lyas_fold"/>
</dbReference>
<comment type="caution">
    <text evidence="3">The sequence shown here is derived from an EMBL/GenBank/DDBJ whole genome shotgun (WGS) entry which is preliminary data.</text>
</comment>
<gene>
    <name evidence="3" type="ORF">PENPOL_c008G09715</name>
</gene>
<dbReference type="PANTHER" id="PTHR33928:SF2">
    <property type="entry name" value="PECTATE LYASE SUPERFAMILY PROTEIN DOMAIN-CONTAINING PROTEIN-RELATED"/>
    <property type="match status" value="1"/>
</dbReference>
<organism evidence="3 4">
    <name type="scientific">Penicillium polonicum</name>
    <dbReference type="NCBI Taxonomy" id="60169"/>
    <lineage>
        <taxon>Eukaryota</taxon>
        <taxon>Fungi</taxon>
        <taxon>Dikarya</taxon>
        <taxon>Ascomycota</taxon>
        <taxon>Pezizomycotina</taxon>
        <taxon>Eurotiomycetes</taxon>
        <taxon>Eurotiomycetidae</taxon>
        <taxon>Eurotiales</taxon>
        <taxon>Aspergillaceae</taxon>
        <taxon>Penicillium</taxon>
    </lineage>
</organism>
<name>A0A1V6NGD7_PENPO</name>
<dbReference type="EMBL" id="MDYM01000008">
    <property type="protein sequence ID" value="OQD63814.1"/>
    <property type="molecule type" value="Genomic_DNA"/>
</dbReference>
<keyword evidence="4" id="KW-1185">Reference proteome</keyword>
<dbReference type="InterPro" id="IPR024535">
    <property type="entry name" value="RHGA/B-epi-like_pectate_lyase"/>
</dbReference>
<protein>
    <recommendedName>
        <fullName evidence="2">Rhamnogalacturonase A/B/Epimerase-like pectate lyase domain-containing protein</fullName>
    </recommendedName>
</protein>
<proteinExistence type="predicted"/>
<evidence type="ECO:0000259" key="2">
    <source>
        <dbReference type="Pfam" id="PF12708"/>
    </source>
</evidence>
<dbReference type="GO" id="GO:0004650">
    <property type="term" value="F:polygalacturonase activity"/>
    <property type="evidence" value="ECO:0007669"/>
    <property type="project" value="InterPro"/>
</dbReference>
<feature type="signal peptide" evidence="1">
    <location>
        <begin position="1"/>
        <end position="20"/>
    </location>
</feature>
<dbReference type="Pfam" id="PF12708">
    <property type="entry name" value="Pect-lyase_RHGA_epim"/>
    <property type="match status" value="2"/>
</dbReference>
<dbReference type="SUPFAM" id="SSF51126">
    <property type="entry name" value="Pectin lyase-like"/>
    <property type="match status" value="2"/>
</dbReference>
<reference evidence="4" key="1">
    <citation type="journal article" date="2017" name="Nat. Microbiol.">
        <title>Global analysis of biosynthetic gene clusters reveals vast potential of secondary metabolite production in Penicillium species.</title>
        <authorList>
            <person name="Nielsen J.C."/>
            <person name="Grijseels S."/>
            <person name="Prigent S."/>
            <person name="Ji B."/>
            <person name="Dainat J."/>
            <person name="Nielsen K.F."/>
            <person name="Frisvad J.C."/>
            <person name="Workman M."/>
            <person name="Nielsen J."/>
        </authorList>
    </citation>
    <scope>NUCLEOTIDE SEQUENCE [LARGE SCALE GENOMIC DNA]</scope>
    <source>
        <strain evidence="4">IBT 4502</strain>
    </source>
</reference>
<sequence>MRLVHSFLILVFSLAREVASSSTLGKADQDGSHAQRCSYWLEDISHQGTAAFNDHPAEFRVFRNVKDFGAKGDGVTDDTAAINHAIGSDNTCAPGSCFSSTNSQALVYFPPGTYMINSTIIQNYGVSLHGNPNCLPTIKAFPSFTNGVGAMGMIDGNPSTYTVDVNIFFRQLRNFVIDTTLVPIDANMTGIRWPSAQATSIQNVIFNMPIDDAVQHVGLIGGGGEVFFTDLVFNGGHDGFIIPVGQHTLRNVTFNHCVNGLSVDGISTIVLQDVTFSDCSTAVKTTVSSGNVILVDSLMKDVGVGVASHYGSPSAHSNGLVFDNLEFDNVNTLVHTTGNTTALSGGRGTIVGWAQGRSFQETTFSTVQGPMLPVKRPQGLLNPGSLKWYSQAKPGYDSLSVGSFISARSAGARGDGRTDDTYALQRAIWAAWNQSKVLFLDHGSYKVTKTLYIPAHTKVVGEAYPNIFAAGDYFKSLHNPRPLLQVGRPGETGPIELSDLVLGTQGGTRGAILIEHNLASSFPEVGGYWDVHTRIGGWTGSELQVANCAKTPGVPKPPVDTNCMAAFMSMHATKSSSGMYMENCWLWAADHDIDDFNVTRIQIYTGRGILVESQLGNNWLIHTPVEHHSKYQYTFRNTRNAYMSQAQTEVPYYQPNPEASLPYPYQKRLGDPTFDGPVNGSGGAPRRMAWAHRFLDSHDITVYGASYFGYFNDWNQDCMSSNITCSAESFQIDAKSTGITIYSFNSDAVESMVTRDGIPLLAGPEQPDSLSGTFKDLAVYKQ</sequence>
<dbReference type="CDD" id="cd23668">
    <property type="entry name" value="GH55_beta13glucanase-like"/>
    <property type="match status" value="1"/>
</dbReference>
<dbReference type="InterPro" id="IPR011050">
    <property type="entry name" value="Pectin_lyase_fold/virulence"/>
</dbReference>
<feature type="domain" description="Rhamnogalacturonase A/B/Epimerase-like pectate lyase" evidence="2">
    <location>
        <begin position="404"/>
        <end position="472"/>
    </location>
</feature>
<accession>A0A1V6NGD7</accession>
<feature type="domain" description="Rhamnogalacturonase A/B/Epimerase-like pectate lyase" evidence="2">
    <location>
        <begin position="62"/>
        <end position="283"/>
    </location>
</feature>
<dbReference type="AlphaFoldDB" id="A0A1V6NGD7"/>
<evidence type="ECO:0000256" key="1">
    <source>
        <dbReference type="SAM" id="SignalP"/>
    </source>
</evidence>
<keyword evidence="1" id="KW-0732">Signal</keyword>
<dbReference type="PANTHER" id="PTHR33928">
    <property type="entry name" value="POLYGALACTURONASE QRT3"/>
    <property type="match status" value="1"/>
</dbReference>
<evidence type="ECO:0000313" key="3">
    <source>
        <dbReference type="EMBL" id="OQD63814.1"/>
    </source>
</evidence>